<evidence type="ECO:0000256" key="1">
    <source>
        <dbReference type="SAM" id="Phobius"/>
    </source>
</evidence>
<name>A0A1B1BPS3_9MICO</name>
<dbReference type="STRING" id="670052.PA27867_3755"/>
<evidence type="ECO:0000313" key="3">
    <source>
        <dbReference type="Proteomes" id="UP000092582"/>
    </source>
</evidence>
<dbReference type="InterPro" id="IPR025962">
    <property type="entry name" value="SdpI/YhfL"/>
</dbReference>
<evidence type="ECO:0000313" key="2">
    <source>
        <dbReference type="EMBL" id="ANP74670.1"/>
    </source>
</evidence>
<keyword evidence="1" id="KW-0812">Transmembrane</keyword>
<keyword evidence="3" id="KW-1185">Reference proteome</keyword>
<sequence>MLISAIVLMFSGILVVVISERAASGRLGINSLAGIRTSALMASEAAWTAGHRAARIPLGLAGVVLFLAGGVALAFRLGEPATGAIVLSAAVASVVLIVIAAVVATPAANRALVDDLAAE</sequence>
<evidence type="ECO:0008006" key="4">
    <source>
        <dbReference type="Google" id="ProtNLM"/>
    </source>
</evidence>
<gene>
    <name evidence="2" type="ORF">PA27867_3755</name>
</gene>
<dbReference type="KEGG" id="cart:PA27867_3755"/>
<dbReference type="AlphaFoldDB" id="A0A1B1BPS3"/>
<dbReference type="Pfam" id="PF13630">
    <property type="entry name" value="SdpI"/>
    <property type="match status" value="1"/>
</dbReference>
<accession>A0A1B1BPS3</accession>
<feature type="transmembrane region" description="Helical" evidence="1">
    <location>
        <begin position="81"/>
        <end position="104"/>
    </location>
</feature>
<reference evidence="2 3" key="1">
    <citation type="submission" date="2016-06" db="EMBL/GenBank/DDBJ databases">
        <title>Genome sequencing of Cryobacterium arcticum PAMC 27867.</title>
        <authorList>
            <person name="Lee J."/>
            <person name="Kim O.-S."/>
        </authorList>
    </citation>
    <scope>NUCLEOTIDE SEQUENCE [LARGE SCALE GENOMIC DNA]</scope>
    <source>
        <strain evidence="2 3">PAMC 27867</strain>
    </source>
</reference>
<dbReference type="EMBL" id="CP016282">
    <property type="protein sequence ID" value="ANP74670.1"/>
    <property type="molecule type" value="Genomic_DNA"/>
</dbReference>
<feature type="transmembrane region" description="Helical" evidence="1">
    <location>
        <begin position="56"/>
        <end position="75"/>
    </location>
</feature>
<dbReference type="OrthoDB" id="4481397at2"/>
<dbReference type="Proteomes" id="UP000092582">
    <property type="component" value="Chromosome 1"/>
</dbReference>
<keyword evidence="1" id="KW-0472">Membrane</keyword>
<dbReference type="RefSeq" id="WP_084021316.1">
    <property type="nucleotide sequence ID" value="NZ_CP016282.1"/>
</dbReference>
<organism evidence="2 3">
    <name type="scientific">Cryobacterium arcticum</name>
    <dbReference type="NCBI Taxonomy" id="670052"/>
    <lineage>
        <taxon>Bacteria</taxon>
        <taxon>Bacillati</taxon>
        <taxon>Actinomycetota</taxon>
        <taxon>Actinomycetes</taxon>
        <taxon>Micrococcales</taxon>
        <taxon>Microbacteriaceae</taxon>
        <taxon>Cryobacterium</taxon>
    </lineage>
</organism>
<keyword evidence="1" id="KW-1133">Transmembrane helix</keyword>
<protein>
    <recommendedName>
        <fullName evidence="4">SdpI family protein</fullName>
    </recommendedName>
</protein>
<proteinExistence type="predicted"/>